<keyword evidence="1" id="KW-0472">Membrane</keyword>
<name>A0ABX2DC39_9SPHI</name>
<proteinExistence type="predicted"/>
<keyword evidence="1" id="KW-1133">Transmembrane helix</keyword>
<comment type="caution">
    <text evidence="2">The sequence shown here is derived from an EMBL/GenBank/DDBJ whole genome shotgun (WGS) entry which is preliminary data.</text>
</comment>
<keyword evidence="3" id="KW-1185">Reference proteome</keyword>
<reference evidence="2 3" key="1">
    <citation type="submission" date="2020-05" db="EMBL/GenBank/DDBJ databases">
        <title>Description of Pedobacter foliorum sp. nov.</title>
        <authorList>
            <person name="Qi S."/>
            <person name="Carlier A."/>
            <person name="Cnockaert M."/>
            <person name="Vandamme P."/>
        </authorList>
    </citation>
    <scope>NUCLEOTIDE SEQUENCE [LARGE SCALE GENOMIC DNA]</scope>
    <source>
        <strain evidence="2 3">LMG 31300</strain>
    </source>
</reference>
<sequence length="364" mass="42555">MSSVKHRKEKDCLNCGRIVEENFCTHCGQENIVTKEDAFHMVTHAVADYFHFEHKFFGTIGPLLLKPGKLTKEYVAGKRMSSIHPIRLYIFISIVFFLVILSGNKAEKEVEKEHKTSKVLSQKQQDSLQAEKIKGIEEAMKYVPLKSTVRDSIIKAAKEDIKKDSSNTDTDINLFSGKKKKKNWGGNWKIKDTTVADYEKHQSALPKEKRDGFIKHYISKRSIELNKYPNPGEKFKEDLLHNIPKMMFLLLPLFALILKLVYINKNKYYYEHLIYSFHLHSAIFLSVLVSLLLKWLFGFVYDISGWLGSFCTIYIIWYIYRSLRTFYGSTRWITVLKMFFLSFAYTFVFTICFLIIIAFSFVMI</sequence>
<feature type="transmembrane region" description="Helical" evidence="1">
    <location>
        <begin position="303"/>
        <end position="320"/>
    </location>
</feature>
<feature type="transmembrane region" description="Helical" evidence="1">
    <location>
        <begin position="340"/>
        <end position="363"/>
    </location>
</feature>
<evidence type="ECO:0000313" key="2">
    <source>
        <dbReference type="EMBL" id="NQX30724.1"/>
    </source>
</evidence>
<dbReference type="InterPro" id="IPR022134">
    <property type="entry name" value="DUF3667"/>
</dbReference>
<evidence type="ECO:0000256" key="1">
    <source>
        <dbReference type="SAM" id="Phobius"/>
    </source>
</evidence>
<feature type="transmembrane region" description="Helical" evidence="1">
    <location>
        <begin position="243"/>
        <end position="262"/>
    </location>
</feature>
<dbReference type="EMBL" id="JABMKV010000001">
    <property type="protein sequence ID" value="NQX30724.1"/>
    <property type="molecule type" value="Genomic_DNA"/>
</dbReference>
<keyword evidence="1" id="KW-0812">Transmembrane</keyword>
<protein>
    <submittedName>
        <fullName evidence="2">DUF3667 domain-containing protein</fullName>
    </submittedName>
</protein>
<dbReference type="Pfam" id="PF12412">
    <property type="entry name" value="DUF3667"/>
    <property type="match status" value="1"/>
</dbReference>
<evidence type="ECO:0000313" key="3">
    <source>
        <dbReference type="Proteomes" id="UP000762110"/>
    </source>
</evidence>
<gene>
    <name evidence="2" type="ORF">HQN85_03245</name>
</gene>
<organism evidence="2 3">
    <name type="scientific">Pedobacter boryungensis</name>
    <dbReference type="NCBI Taxonomy" id="869962"/>
    <lineage>
        <taxon>Bacteria</taxon>
        <taxon>Pseudomonadati</taxon>
        <taxon>Bacteroidota</taxon>
        <taxon>Sphingobacteriia</taxon>
        <taxon>Sphingobacteriales</taxon>
        <taxon>Sphingobacteriaceae</taxon>
        <taxon>Pedobacter</taxon>
    </lineage>
</organism>
<feature type="transmembrane region" description="Helical" evidence="1">
    <location>
        <begin position="86"/>
        <end position="103"/>
    </location>
</feature>
<feature type="transmembrane region" description="Helical" evidence="1">
    <location>
        <begin position="274"/>
        <end position="297"/>
    </location>
</feature>
<accession>A0ABX2DC39</accession>
<dbReference type="RefSeq" id="WP_173268908.1">
    <property type="nucleotide sequence ID" value="NZ_JABMKV010000001.1"/>
</dbReference>
<dbReference type="Proteomes" id="UP000762110">
    <property type="component" value="Unassembled WGS sequence"/>
</dbReference>